<proteinExistence type="inferred from homology"/>
<dbReference type="Pfam" id="PF03931">
    <property type="entry name" value="Skp1_POZ"/>
    <property type="match status" value="1"/>
</dbReference>
<evidence type="ECO:0000256" key="2">
    <source>
        <dbReference type="ARBA" id="ARBA00009993"/>
    </source>
</evidence>
<accession>A0A5E4MS20</accession>
<comment type="similarity">
    <text evidence="2">Belongs to the SKP1 family.</text>
</comment>
<evidence type="ECO:0000256" key="4">
    <source>
        <dbReference type="ARBA" id="ARBA00023242"/>
    </source>
</evidence>
<feature type="domain" description="SKP1 component POZ" evidence="5">
    <location>
        <begin position="16"/>
        <end position="77"/>
    </location>
</feature>
<keyword evidence="6" id="KW-0418">Kinase</keyword>
<dbReference type="GO" id="GO:0016301">
    <property type="term" value="F:kinase activity"/>
    <property type="evidence" value="ECO:0007669"/>
    <property type="project" value="UniProtKB-KW"/>
</dbReference>
<evidence type="ECO:0000313" key="6">
    <source>
        <dbReference type="EMBL" id="VVC32181.1"/>
    </source>
</evidence>
<sequence length="118" mass="13235">MDYSEYGNCEGPDAMYVKLISKDGHEFVVKRNQALMSGTIEAMLSGPGQFAENQTNEISFKEIPSLIMKKVCMYLIYKARYNGTITNSDPQLNGEFAGFCIEPQLALELFLVAKFLDC</sequence>
<dbReference type="SUPFAM" id="SSF54695">
    <property type="entry name" value="POZ domain"/>
    <property type="match status" value="1"/>
</dbReference>
<dbReference type="InterPro" id="IPR016073">
    <property type="entry name" value="Skp1_comp_POZ"/>
</dbReference>
<gene>
    <name evidence="6" type="ORF">CINCED_3A016721</name>
</gene>
<keyword evidence="7" id="KW-1185">Reference proteome</keyword>
<comment type="subcellular location">
    <subcellularLocation>
        <location evidence="1">Nucleus</location>
    </subcellularLocation>
</comment>
<dbReference type="EMBL" id="CABPRJ010000953">
    <property type="protein sequence ID" value="VVC32181.1"/>
    <property type="molecule type" value="Genomic_DNA"/>
</dbReference>
<keyword evidence="6" id="KW-0808">Transferase</keyword>
<dbReference type="InterPro" id="IPR011333">
    <property type="entry name" value="SKP1/BTB/POZ_sf"/>
</dbReference>
<dbReference type="Gene3D" id="3.30.710.10">
    <property type="entry name" value="Potassium Channel Kv1.1, Chain A"/>
    <property type="match status" value="1"/>
</dbReference>
<evidence type="ECO:0000259" key="5">
    <source>
        <dbReference type="Pfam" id="PF03931"/>
    </source>
</evidence>
<evidence type="ECO:0000313" key="7">
    <source>
        <dbReference type="Proteomes" id="UP000325440"/>
    </source>
</evidence>
<keyword evidence="4" id="KW-0539">Nucleus</keyword>
<dbReference type="AlphaFoldDB" id="A0A5E4MS20"/>
<organism evidence="6 7">
    <name type="scientific">Cinara cedri</name>
    <dbReference type="NCBI Taxonomy" id="506608"/>
    <lineage>
        <taxon>Eukaryota</taxon>
        <taxon>Metazoa</taxon>
        <taxon>Ecdysozoa</taxon>
        <taxon>Arthropoda</taxon>
        <taxon>Hexapoda</taxon>
        <taxon>Insecta</taxon>
        <taxon>Pterygota</taxon>
        <taxon>Neoptera</taxon>
        <taxon>Paraneoptera</taxon>
        <taxon>Hemiptera</taxon>
        <taxon>Sternorrhyncha</taxon>
        <taxon>Aphidomorpha</taxon>
        <taxon>Aphidoidea</taxon>
        <taxon>Aphididae</taxon>
        <taxon>Lachninae</taxon>
        <taxon>Cinara</taxon>
    </lineage>
</organism>
<evidence type="ECO:0000256" key="3">
    <source>
        <dbReference type="ARBA" id="ARBA00021347"/>
    </source>
</evidence>
<evidence type="ECO:0000256" key="1">
    <source>
        <dbReference type="ARBA" id="ARBA00004123"/>
    </source>
</evidence>
<dbReference type="Proteomes" id="UP000325440">
    <property type="component" value="Unassembled WGS sequence"/>
</dbReference>
<dbReference type="InterPro" id="IPR039948">
    <property type="entry name" value="ELC1"/>
</dbReference>
<protein>
    <recommendedName>
        <fullName evidence="3">Elongin-C</fullName>
    </recommendedName>
</protein>
<dbReference type="FunFam" id="3.30.710.10:FF:000035">
    <property type="entry name" value="Elongin C transcription elongation factor"/>
    <property type="match status" value="1"/>
</dbReference>
<dbReference type="GO" id="GO:0005634">
    <property type="term" value="C:nucleus"/>
    <property type="evidence" value="ECO:0007669"/>
    <property type="project" value="UniProtKB-SubCell"/>
</dbReference>
<name>A0A5E4MS20_9HEMI</name>
<dbReference type="PANTHER" id="PTHR20648">
    <property type="entry name" value="ELONGIN-C"/>
    <property type="match status" value="1"/>
</dbReference>
<dbReference type="CDD" id="cd18321">
    <property type="entry name" value="BTB_POZ_EloC"/>
    <property type="match status" value="1"/>
</dbReference>
<dbReference type="InterPro" id="IPR001232">
    <property type="entry name" value="SKP1-like"/>
</dbReference>
<reference evidence="6 7" key="1">
    <citation type="submission" date="2019-08" db="EMBL/GenBank/DDBJ databases">
        <authorList>
            <person name="Alioto T."/>
            <person name="Alioto T."/>
            <person name="Gomez Garrido J."/>
        </authorList>
    </citation>
    <scope>NUCLEOTIDE SEQUENCE [LARGE SCALE GENOMIC DNA]</scope>
</reference>
<dbReference type="GO" id="GO:0006511">
    <property type="term" value="P:ubiquitin-dependent protein catabolic process"/>
    <property type="evidence" value="ECO:0007669"/>
    <property type="project" value="InterPro"/>
</dbReference>
<dbReference type="OrthoDB" id="249087at2759"/>
<dbReference type="SMART" id="SM00512">
    <property type="entry name" value="Skp1"/>
    <property type="match status" value="1"/>
</dbReference>